<dbReference type="RefSeq" id="XP_008608195.1">
    <property type="nucleotide sequence ID" value="XM_008609973.1"/>
</dbReference>
<evidence type="ECO:0000313" key="1">
    <source>
        <dbReference type="EMBL" id="EQC38603.1"/>
    </source>
</evidence>
<accession>T0S0Y0</accession>
<evidence type="ECO:0000313" key="2">
    <source>
        <dbReference type="Proteomes" id="UP000030762"/>
    </source>
</evidence>
<dbReference type="Proteomes" id="UP000030762">
    <property type="component" value="Unassembled WGS sequence"/>
</dbReference>
<name>T0S0Y0_SAPDV</name>
<sequence length="211" mass="22953">MQLAALATTLRAEYQIHIAAVTTTLQQEHQKALAASTAKLSQDHSIKETVLISEITKLAAQRDGILERAQTKCDLAKSKTAEHDNAVRLRDATRTIQSMGERTQMLQADPDGHALRSLGEASAKDDASLVLHHERINELLGPLAMAESAACSAQLLYKVAIETKEAALRQLQAHLDKHVQRAQLRGGAVHPLQRAVITKDELLAALKSQSP</sequence>
<dbReference type="VEuPathDB" id="FungiDB:SDRG_04305"/>
<keyword evidence="2" id="KW-1185">Reference proteome</keyword>
<dbReference type="AlphaFoldDB" id="T0S0Y0"/>
<proteinExistence type="predicted"/>
<gene>
    <name evidence="1" type="ORF">SDRG_04305</name>
</gene>
<reference evidence="1 2" key="1">
    <citation type="submission" date="2012-04" db="EMBL/GenBank/DDBJ databases">
        <title>The Genome Sequence of Saprolegnia declina VS20.</title>
        <authorList>
            <consortium name="The Broad Institute Genome Sequencing Platform"/>
            <person name="Russ C."/>
            <person name="Nusbaum C."/>
            <person name="Tyler B."/>
            <person name="van West P."/>
            <person name="Dieguez-Uribeondo J."/>
            <person name="de Bruijn I."/>
            <person name="Tripathy S."/>
            <person name="Jiang R."/>
            <person name="Young S.K."/>
            <person name="Zeng Q."/>
            <person name="Gargeya S."/>
            <person name="Fitzgerald M."/>
            <person name="Haas B."/>
            <person name="Abouelleil A."/>
            <person name="Alvarado L."/>
            <person name="Arachchi H.M."/>
            <person name="Berlin A."/>
            <person name="Chapman S.B."/>
            <person name="Goldberg J."/>
            <person name="Griggs A."/>
            <person name="Gujja S."/>
            <person name="Hansen M."/>
            <person name="Howarth C."/>
            <person name="Imamovic A."/>
            <person name="Larimer J."/>
            <person name="McCowen C."/>
            <person name="Montmayeur A."/>
            <person name="Murphy C."/>
            <person name="Neiman D."/>
            <person name="Pearson M."/>
            <person name="Priest M."/>
            <person name="Roberts A."/>
            <person name="Saif S."/>
            <person name="Shea T."/>
            <person name="Sisk P."/>
            <person name="Sykes S."/>
            <person name="Wortman J."/>
            <person name="Nusbaum C."/>
            <person name="Birren B."/>
        </authorList>
    </citation>
    <scope>NUCLEOTIDE SEQUENCE [LARGE SCALE GENOMIC DNA]</scope>
    <source>
        <strain evidence="1 2">VS20</strain>
    </source>
</reference>
<organism evidence="1 2">
    <name type="scientific">Saprolegnia diclina (strain VS20)</name>
    <dbReference type="NCBI Taxonomy" id="1156394"/>
    <lineage>
        <taxon>Eukaryota</taxon>
        <taxon>Sar</taxon>
        <taxon>Stramenopiles</taxon>
        <taxon>Oomycota</taxon>
        <taxon>Saprolegniomycetes</taxon>
        <taxon>Saprolegniales</taxon>
        <taxon>Saprolegniaceae</taxon>
        <taxon>Saprolegnia</taxon>
    </lineage>
</organism>
<dbReference type="InParanoid" id="T0S0Y0"/>
<protein>
    <submittedName>
        <fullName evidence="1">Uncharacterized protein</fullName>
    </submittedName>
</protein>
<dbReference type="GeneID" id="19945032"/>
<dbReference type="EMBL" id="JH767141">
    <property type="protein sequence ID" value="EQC38603.1"/>
    <property type="molecule type" value="Genomic_DNA"/>
</dbReference>